<evidence type="ECO:0000256" key="1">
    <source>
        <dbReference type="ARBA" id="ARBA00006484"/>
    </source>
</evidence>
<evidence type="ECO:0000259" key="3">
    <source>
        <dbReference type="SMART" id="SM00822"/>
    </source>
</evidence>
<gene>
    <name evidence="4" type="ORF">ABVQ20_14050</name>
</gene>
<dbReference type="InterPro" id="IPR002347">
    <property type="entry name" value="SDR_fam"/>
</dbReference>
<evidence type="ECO:0000256" key="2">
    <source>
        <dbReference type="ARBA" id="ARBA00023002"/>
    </source>
</evidence>
<evidence type="ECO:0000313" key="4">
    <source>
        <dbReference type="EMBL" id="MET2828103.1"/>
    </source>
</evidence>
<comment type="caution">
    <text evidence="4">The sequence shown here is derived from an EMBL/GenBank/DDBJ whole genome shotgun (WGS) entry which is preliminary data.</text>
</comment>
<dbReference type="Pfam" id="PF13561">
    <property type="entry name" value="adh_short_C2"/>
    <property type="match status" value="1"/>
</dbReference>
<dbReference type="InterPro" id="IPR057326">
    <property type="entry name" value="KR_dom"/>
</dbReference>
<dbReference type="InterPro" id="IPR036291">
    <property type="entry name" value="NAD(P)-bd_dom_sf"/>
</dbReference>
<keyword evidence="2" id="KW-0560">Oxidoreductase</keyword>
<name>A0ABV2DF68_9HYPH</name>
<proteinExistence type="inferred from homology"/>
<comment type="similarity">
    <text evidence="1">Belongs to the short-chain dehydrogenases/reductases (SDR) family.</text>
</comment>
<keyword evidence="5" id="KW-1185">Reference proteome</keyword>
<dbReference type="PRINTS" id="PR00081">
    <property type="entry name" value="GDHRDH"/>
</dbReference>
<accession>A0ABV2DF68</accession>
<dbReference type="PANTHER" id="PTHR43639:SF1">
    <property type="entry name" value="SHORT-CHAIN DEHYDROGENASE_REDUCTASE FAMILY PROTEIN"/>
    <property type="match status" value="1"/>
</dbReference>
<dbReference type="EMBL" id="JBEWSZ010000001">
    <property type="protein sequence ID" value="MET2828103.1"/>
    <property type="molecule type" value="Genomic_DNA"/>
</dbReference>
<evidence type="ECO:0000313" key="5">
    <source>
        <dbReference type="Proteomes" id="UP001548832"/>
    </source>
</evidence>
<feature type="domain" description="Ketoreductase" evidence="3">
    <location>
        <begin position="10"/>
        <end position="189"/>
    </location>
</feature>
<dbReference type="Gene3D" id="3.40.50.720">
    <property type="entry name" value="NAD(P)-binding Rossmann-like Domain"/>
    <property type="match status" value="1"/>
</dbReference>
<dbReference type="InterPro" id="IPR020904">
    <property type="entry name" value="Sc_DH/Rdtase_CS"/>
</dbReference>
<dbReference type="Proteomes" id="UP001548832">
    <property type="component" value="Unassembled WGS sequence"/>
</dbReference>
<dbReference type="RefSeq" id="WP_354460104.1">
    <property type="nucleotide sequence ID" value="NZ_JBEWSZ010000001.1"/>
</dbReference>
<organism evidence="4 5">
    <name type="scientific">Mesorhizobium shangrilense</name>
    <dbReference type="NCBI Taxonomy" id="460060"/>
    <lineage>
        <taxon>Bacteria</taxon>
        <taxon>Pseudomonadati</taxon>
        <taxon>Pseudomonadota</taxon>
        <taxon>Alphaproteobacteria</taxon>
        <taxon>Hyphomicrobiales</taxon>
        <taxon>Phyllobacteriaceae</taxon>
        <taxon>Mesorhizobium</taxon>
    </lineage>
</organism>
<dbReference type="SUPFAM" id="SSF51735">
    <property type="entry name" value="NAD(P)-binding Rossmann-fold domains"/>
    <property type="match status" value="1"/>
</dbReference>
<dbReference type="PANTHER" id="PTHR43639">
    <property type="entry name" value="OXIDOREDUCTASE, SHORT-CHAIN DEHYDROGENASE/REDUCTASE FAMILY (AFU_ORTHOLOGUE AFUA_5G02870)"/>
    <property type="match status" value="1"/>
</dbReference>
<reference evidence="4 5" key="1">
    <citation type="submission" date="2024-06" db="EMBL/GenBank/DDBJ databases">
        <authorList>
            <person name="Kim D.-U."/>
        </authorList>
    </citation>
    <scope>NUCLEOTIDE SEQUENCE [LARGE SCALE GENOMIC DNA]</scope>
    <source>
        <strain evidence="4 5">KACC15460</strain>
    </source>
</reference>
<dbReference type="CDD" id="cd05233">
    <property type="entry name" value="SDR_c"/>
    <property type="match status" value="1"/>
</dbReference>
<dbReference type="PROSITE" id="PS00061">
    <property type="entry name" value="ADH_SHORT"/>
    <property type="match status" value="1"/>
</dbReference>
<dbReference type="SMART" id="SM00822">
    <property type="entry name" value="PKS_KR"/>
    <property type="match status" value="1"/>
</dbReference>
<dbReference type="PRINTS" id="PR00080">
    <property type="entry name" value="SDRFAMILY"/>
</dbReference>
<protein>
    <submittedName>
        <fullName evidence="4">SDR family oxidoreductase</fullName>
    </submittedName>
</protein>
<sequence length="265" mass="27611">MAQPFDLTGKVALVTGGGRGIGAAIVTRFAEAGASVVIANRTVDVAQALATELSGRKFGARAVPLDGLDRATLHGLVDEIVRQEGRLDIVVHNAGGCPWASIDELDEDKLEEALSLNLKACFWLAQAAAPVMRRNGFGRILVTSSVSARVAMAGGTHYSAAKAGVNAFIRGAAFEFARDGITVNGVEPGFIAKPGRGKMSAPEIAGRLARHIPVGHLGEADDIAFAMLYLASEQAGYMTGQTMIVDGGSTLPETGFAVERHWGLG</sequence>